<sequence>MKDSIFQEFIQKAPEIKEKWEVVRLFEEERQKFQEELQVYENEIAQARAVLKDLRAELLEAKNHLKDLETRQQSKKEEIKAIQQELFTHKVQRDLVAKQKNREEILDQEDKELLPQPVSFVEIYLKDRSVARARPAKRFFSDQLYRKYRVLLRENRALKDRIFELDLENSTLKIELRDIKTKDFLKANGYLEEPSSKDES</sequence>
<dbReference type="InterPro" id="IPR047781">
    <property type="entry name" value="Mua"/>
</dbReference>
<reference evidence="3" key="1">
    <citation type="journal article" date="2019" name="Int. J. Syst. Evol. Microbiol.">
        <title>The Global Catalogue of Microorganisms (GCM) 10K type strain sequencing project: providing services to taxonomists for standard genome sequencing and annotation.</title>
        <authorList>
            <consortium name="The Broad Institute Genomics Platform"/>
            <consortium name="The Broad Institute Genome Sequencing Center for Infectious Disease"/>
            <person name="Wu L."/>
            <person name="Ma J."/>
        </authorList>
    </citation>
    <scope>NUCLEOTIDE SEQUENCE [LARGE SCALE GENOMIC DNA]</scope>
    <source>
        <strain evidence="3">CCUG 53816</strain>
    </source>
</reference>
<dbReference type="EMBL" id="JBHRZO010000009">
    <property type="protein sequence ID" value="MFC3847267.1"/>
    <property type="molecule type" value="Genomic_DNA"/>
</dbReference>
<dbReference type="NCBIfam" id="NF040738">
    <property type="entry name" value="nickel_Mua"/>
    <property type="match status" value="1"/>
</dbReference>
<comment type="caution">
    <text evidence="2">The sequence shown here is derived from an EMBL/GenBank/DDBJ whole genome shotgun (WGS) entry which is preliminary data.</text>
</comment>
<dbReference type="RefSeq" id="WP_199767580.1">
    <property type="nucleotide sequence ID" value="NZ_FZMF01000001.1"/>
</dbReference>
<dbReference type="Proteomes" id="UP001595783">
    <property type="component" value="Unassembled WGS sequence"/>
</dbReference>
<evidence type="ECO:0000313" key="3">
    <source>
        <dbReference type="Proteomes" id="UP001595783"/>
    </source>
</evidence>
<keyword evidence="3" id="KW-1185">Reference proteome</keyword>
<organism evidence="2 3">
    <name type="scientific">Helicobacter baculiformis</name>
    <dbReference type="NCBI Taxonomy" id="427351"/>
    <lineage>
        <taxon>Bacteria</taxon>
        <taxon>Pseudomonadati</taxon>
        <taxon>Campylobacterota</taxon>
        <taxon>Epsilonproteobacteria</taxon>
        <taxon>Campylobacterales</taxon>
        <taxon>Helicobacteraceae</taxon>
        <taxon>Helicobacter</taxon>
    </lineage>
</organism>
<proteinExistence type="predicted"/>
<name>A0ABV7ZJ08_9HELI</name>
<keyword evidence="1" id="KW-0175">Coiled coil</keyword>
<accession>A0ABV7ZJ08</accession>
<gene>
    <name evidence="2" type="primary">mua</name>
    <name evidence="2" type="ORF">ACFOPX_01790</name>
</gene>
<protein>
    <submittedName>
        <fullName evidence="2">Nickel-binding protein Mua</fullName>
    </submittedName>
</protein>
<feature type="coiled-coil region" evidence="1">
    <location>
        <begin position="23"/>
        <end position="85"/>
    </location>
</feature>
<evidence type="ECO:0000313" key="2">
    <source>
        <dbReference type="EMBL" id="MFC3847267.1"/>
    </source>
</evidence>
<evidence type="ECO:0000256" key="1">
    <source>
        <dbReference type="SAM" id="Coils"/>
    </source>
</evidence>